<evidence type="ECO:0000313" key="2">
    <source>
        <dbReference type="EMBL" id="AIF48191.1"/>
    </source>
</evidence>
<reference evidence="2 3" key="1">
    <citation type="submission" date="2014-07" db="EMBL/GenBank/DDBJ databases">
        <title>Complete Genome Sequence of Dyella japonica Strain A8 Isolated from Malaysian Tropical Soil.</title>
        <authorList>
            <person name="Hui R.K.H."/>
            <person name="Chen J.-W."/>
            <person name="Chan K.-G."/>
            <person name="Leung F.C.C."/>
        </authorList>
    </citation>
    <scope>NUCLEOTIDE SEQUENCE [LARGE SCALE GENOMIC DNA]</scope>
    <source>
        <strain evidence="2 3">A8</strain>
    </source>
</reference>
<sequence length="549" mass="59630">MLSRCCASASTEAAMARDAAALGRARQRTGRLGQGQVETLFIQMDLTPRTELWDDGEDCNVEFTRADGRWERVFVQVKGTEAGFPTARDGTWSVRLKANAVARYRRAAHPVVLVAVDVRTGECRWDDLRALASAAPGPVTLRVPTGQRLAVADRAAFVGRLGHLADAMRAEVLPAPNALALEEARLRTLDPRLGVRLTATSGAITREIWAASGSPELQMQGELTPEFADLMDAHIRYGTPVTAEFRNFSVTGSPLFEELGVAPIALIELVSPGSVHQLALGWLDADGAFQCAVEGPAVGYAGQEGLEVRLEGAALPVAITIRGATGPLSPGQRRTLTGSFRFQFGGWDGHLYRKLPWWDSVYAFLQALAGGAMFALARREFGQYVDLSTFQVTENLQAFARKALAGLGPLPTIVAAARRCASDHCWREGVIPHDEIQRWARVARILQGEAVALAPRPWVLQGIGELPDDQEVALAHLISPIRLPLMGESIGQLEVVWRLANYRLERDPDSQQVMLTPMPTSTAHAVLHDPSIANDDLVASAERRVLEQA</sequence>
<dbReference type="HOGENOM" id="CLU_495866_0_0_6"/>
<dbReference type="AlphaFoldDB" id="A0A075K1F9"/>
<dbReference type="KEGG" id="dja:HY57_13465"/>
<dbReference type="Pfam" id="PF14280">
    <property type="entry name" value="DUF4365"/>
    <property type="match status" value="1"/>
</dbReference>
<evidence type="ECO:0000259" key="1">
    <source>
        <dbReference type="Pfam" id="PF14280"/>
    </source>
</evidence>
<protein>
    <recommendedName>
        <fullName evidence="1">DUF4365 domain-containing protein</fullName>
    </recommendedName>
</protein>
<proteinExistence type="predicted"/>
<keyword evidence="3" id="KW-1185">Reference proteome</keyword>
<name>A0A075K1F9_9GAMM</name>
<feature type="domain" description="DUF4365" evidence="1">
    <location>
        <begin position="50"/>
        <end position="153"/>
    </location>
</feature>
<dbReference type="STRING" id="1217721.HY57_13465"/>
<dbReference type="EMBL" id="CP008884">
    <property type="protein sequence ID" value="AIF48191.1"/>
    <property type="molecule type" value="Genomic_DNA"/>
</dbReference>
<dbReference type="InterPro" id="IPR025375">
    <property type="entry name" value="DUF4365"/>
</dbReference>
<dbReference type="Proteomes" id="UP000027987">
    <property type="component" value="Chromosome"/>
</dbReference>
<dbReference type="PATRIC" id="fig|1217721.7.peg.2777"/>
<organism evidence="2 3">
    <name type="scientific">Dyella japonica A8</name>
    <dbReference type="NCBI Taxonomy" id="1217721"/>
    <lineage>
        <taxon>Bacteria</taxon>
        <taxon>Pseudomonadati</taxon>
        <taxon>Pseudomonadota</taxon>
        <taxon>Gammaproteobacteria</taxon>
        <taxon>Lysobacterales</taxon>
        <taxon>Rhodanobacteraceae</taxon>
        <taxon>Dyella</taxon>
    </lineage>
</organism>
<evidence type="ECO:0000313" key="3">
    <source>
        <dbReference type="Proteomes" id="UP000027987"/>
    </source>
</evidence>
<gene>
    <name evidence="2" type="ORF">HY57_13465</name>
</gene>
<accession>A0A075K1F9</accession>